<proteinExistence type="predicted"/>
<protein>
    <submittedName>
        <fullName evidence="1">Uncharacterized protein</fullName>
    </submittedName>
</protein>
<evidence type="ECO:0000313" key="1">
    <source>
        <dbReference type="EMBL" id="GAW70978.1"/>
    </source>
</evidence>
<dbReference type="EMBL" id="BDGB01000002">
    <property type="protein sequence ID" value="GAW70978.1"/>
    <property type="molecule type" value="Genomic_DNA"/>
</dbReference>
<comment type="caution">
    <text evidence="1">The sequence shown here is derived from an EMBL/GenBank/DDBJ whole genome shotgun (WGS) entry which is preliminary data.</text>
</comment>
<keyword evidence="4" id="KW-1185">Reference proteome</keyword>
<reference evidence="2 4" key="2">
    <citation type="journal article" date="2019" name="Appl. Microbiol. Biotechnol.">
        <title>Uncovering carbohydrate metabolism through a genotype-phenotype association study of 56 lactic acid bacteria genomes.</title>
        <authorList>
            <person name="Buron-Moles G."/>
            <person name="Chailyan A."/>
            <person name="Dolejs I."/>
            <person name="Forster J."/>
            <person name="Miks M.H."/>
        </authorList>
    </citation>
    <scope>NUCLEOTIDE SEQUENCE [LARGE SCALE GENOMIC DNA]</scope>
    <source>
        <strain evidence="2 4">DSM 10551</strain>
    </source>
</reference>
<sequence length="32" mass="3653">MVHKNGRLLNKGVTIYVALSQTAPYWKAIKDH</sequence>
<evidence type="ECO:0000313" key="2">
    <source>
        <dbReference type="EMBL" id="TDG90699.1"/>
    </source>
</evidence>
<organism evidence="1 3">
    <name type="scientific">Lentilactobacillus parakefiri</name>
    <dbReference type="NCBI Taxonomy" id="152332"/>
    <lineage>
        <taxon>Bacteria</taxon>
        <taxon>Bacillati</taxon>
        <taxon>Bacillota</taxon>
        <taxon>Bacilli</taxon>
        <taxon>Lactobacillales</taxon>
        <taxon>Lactobacillaceae</taxon>
        <taxon>Lentilactobacillus</taxon>
    </lineage>
</organism>
<reference evidence="1 3" key="1">
    <citation type="journal article" date="2017" name="Biosci Microbiota Food Health">
        <title>Genomic characterization reconfirms the taxonomic status of Lactobacillus parakefiri.</title>
        <authorList>
            <person name="Tanizawa Y."/>
            <person name="Kobayashi H."/>
            <person name="Kaminuma E."/>
            <person name="Sakamoto M."/>
            <person name="Ohkuma M."/>
            <person name="Nakamura Y."/>
            <person name="Arita M."/>
            <person name="Tohno M."/>
        </authorList>
    </citation>
    <scope>NUCLEOTIDE SEQUENCE [LARGE SCALE GENOMIC DNA]</scope>
    <source>
        <strain evidence="1 3">JCM 8573</strain>
    </source>
</reference>
<accession>A0A224V2C5</accession>
<dbReference type="Proteomes" id="UP000294668">
    <property type="component" value="Unassembled WGS sequence"/>
</dbReference>
<evidence type="ECO:0000313" key="3">
    <source>
        <dbReference type="Proteomes" id="UP000214739"/>
    </source>
</evidence>
<reference evidence="2" key="3">
    <citation type="submission" date="2019-02" db="EMBL/GenBank/DDBJ databases">
        <authorList>
            <person name="Buron G."/>
            <person name="Chaylann A."/>
            <person name="Dolejs I."/>
            <person name="Forster J."/>
            <person name="Miks M.H."/>
        </authorList>
    </citation>
    <scope>NUCLEOTIDE SEQUENCE</scope>
    <source>
        <strain evidence="2">DSM 10551</strain>
    </source>
</reference>
<dbReference type="AlphaFoldDB" id="A0A224V2C5"/>
<dbReference type="EMBL" id="PUFL01000063">
    <property type="protein sequence ID" value="TDG90699.1"/>
    <property type="molecule type" value="Genomic_DNA"/>
</dbReference>
<dbReference type="Proteomes" id="UP000214739">
    <property type="component" value="Unassembled WGS sequence"/>
</dbReference>
<evidence type="ECO:0000313" key="4">
    <source>
        <dbReference type="Proteomes" id="UP000294668"/>
    </source>
</evidence>
<name>A0A224V2C5_9LACO</name>
<gene>
    <name evidence="2" type="ORF">C5L28_000414</name>
    <name evidence="1" type="ORF">LPKJCM_00049</name>
</gene>